<dbReference type="Gene3D" id="2.40.480.10">
    <property type="entry name" value="Allene oxide cyclase-like"/>
    <property type="match status" value="1"/>
</dbReference>
<protein>
    <recommendedName>
        <fullName evidence="4">Dirigent protein</fullName>
    </recommendedName>
</protein>
<feature type="chain" id="PRO_5029936196" description="Dirigent protein" evidence="4">
    <location>
        <begin position="26"/>
        <end position="351"/>
    </location>
</feature>
<feature type="region of interest" description="Disordered" evidence="5">
    <location>
        <begin position="47"/>
        <end position="95"/>
    </location>
</feature>
<dbReference type="PANTHER" id="PTHR46215">
    <property type="entry name" value="DIRIGENT PROTEIN 24-RELATED"/>
    <property type="match status" value="1"/>
</dbReference>
<dbReference type="Proteomes" id="UP000594263">
    <property type="component" value="Unplaced"/>
</dbReference>
<dbReference type="GO" id="GO:0009699">
    <property type="term" value="P:phenylpropanoid biosynthetic process"/>
    <property type="evidence" value="ECO:0007669"/>
    <property type="project" value="UniProtKB-ARBA"/>
</dbReference>
<organism evidence="6 7">
    <name type="scientific">Kalanchoe fedtschenkoi</name>
    <name type="common">Lavender scallops</name>
    <name type="synonym">South American air plant</name>
    <dbReference type="NCBI Taxonomy" id="63787"/>
    <lineage>
        <taxon>Eukaryota</taxon>
        <taxon>Viridiplantae</taxon>
        <taxon>Streptophyta</taxon>
        <taxon>Embryophyta</taxon>
        <taxon>Tracheophyta</taxon>
        <taxon>Spermatophyta</taxon>
        <taxon>Magnoliopsida</taxon>
        <taxon>eudicotyledons</taxon>
        <taxon>Gunneridae</taxon>
        <taxon>Pentapetalae</taxon>
        <taxon>Saxifragales</taxon>
        <taxon>Crassulaceae</taxon>
        <taxon>Kalanchoe</taxon>
    </lineage>
</organism>
<comment type="subunit">
    <text evidence="2 4">Homodimer.</text>
</comment>
<comment type="function">
    <text evidence="4">Dirigent proteins impart stereoselectivity on the phenoxy radical-coupling reaction, yielding optically active lignans from two molecules of coniferyl alcohol in the biosynthesis of lignans, flavonolignans, and alkaloids and thus plays a central role in plant secondary metabolism.</text>
</comment>
<evidence type="ECO:0000313" key="6">
    <source>
        <dbReference type="EnsemblPlants" id="Kaladp0039s0609.1.v1.1.CDS.1"/>
    </source>
</evidence>
<evidence type="ECO:0000256" key="3">
    <source>
        <dbReference type="ARBA" id="ARBA00022525"/>
    </source>
</evidence>
<dbReference type="InterPro" id="IPR004265">
    <property type="entry name" value="Dirigent"/>
</dbReference>
<keyword evidence="3 4" id="KW-0964">Secreted</keyword>
<accession>A0A7N0TLD4</accession>
<comment type="similarity">
    <text evidence="1 4">Belongs to the plant dirigent protein family.</text>
</comment>
<feature type="region of interest" description="Disordered" evidence="5">
    <location>
        <begin position="100"/>
        <end position="119"/>
    </location>
</feature>
<feature type="compositionally biased region" description="Acidic residues" evidence="5">
    <location>
        <begin position="57"/>
        <end position="69"/>
    </location>
</feature>
<feature type="compositionally biased region" description="Polar residues" evidence="5">
    <location>
        <begin position="47"/>
        <end position="56"/>
    </location>
</feature>
<proteinExistence type="inferred from homology"/>
<evidence type="ECO:0000256" key="1">
    <source>
        <dbReference type="ARBA" id="ARBA00010746"/>
    </source>
</evidence>
<evidence type="ECO:0000256" key="4">
    <source>
        <dbReference type="RuleBase" id="RU363099"/>
    </source>
</evidence>
<dbReference type="Pfam" id="PF03018">
    <property type="entry name" value="Dirigent"/>
    <property type="match status" value="1"/>
</dbReference>
<evidence type="ECO:0000256" key="5">
    <source>
        <dbReference type="SAM" id="MobiDB-lite"/>
    </source>
</evidence>
<name>A0A7N0TLD4_KALFE</name>
<feature type="signal peptide" evidence="4">
    <location>
        <begin position="1"/>
        <end position="25"/>
    </location>
</feature>
<dbReference type="Gramene" id="Kaladp0039s0609.1.v1.1">
    <property type="protein sequence ID" value="Kaladp0039s0609.1.v1.1.CDS.1"/>
    <property type="gene ID" value="Kaladp0039s0609.v1.1"/>
</dbReference>
<evidence type="ECO:0000313" key="7">
    <source>
        <dbReference type="Proteomes" id="UP000594263"/>
    </source>
</evidence>
<dbReference type="OMA" id="LTFDCAS"/>
<comment type="subcellular location">
    <subcellularLocation>
        <location evidence="4">Secreted</location>
        <location evidence="4">Extracellular space</location>
        <location evidence="4">Apoplast</location>
    </subcellularLocation>
</comment>
<keyword evidence="7" id="KW-1185">Reference proteome</keyword>
<sequence length="351" mass="35553">MARSWTSTPTLCILLLAFVSGFANAARLLDSVPTAVPAAQTLSSGQIPALVPSTNGQDDDVASGDDGVVDDSGRVSAGQPGGGPDDATDLPEADPIGAATATAPASAGPVTASPAGSGVAAGATGAPAMSFFMHDILGGTRPTTRAVTGIIASAQINGIPFSKSNNQIFPINGATPLPTTFINNYRNTLPFLAGLNGAQNSAILQNNGNSAVSGGGNQPFVTAGNLPAGATLQQLMFGSVTVIDDELTEGHELGSGVMGRAQGFYLASSLDGTSHTFAFTALLGHAEHGAEDTISFFGVHRTASLVSQVAVIGGTGKYENARGYATIEPMHQLDQHITDGVDTVFQFHVYL</sequence>
<keyword evidence="4" id="KW-0052">Apoplast</keyword>
<dbReference type="GO" id="GO:0048046">
    <property type="term" value="C:apoplast"/>
    <property type="evidence" value="ECO:0007669"/>
    <property type="project" value="UniProtKB-SubCell"/>
</dbReference>
<reference evidence="6" key="1">
    <citation type="submission" date="2021-01" db="UniProtKB">
        <authorList>
            <consortium name="EnsemblPlants"/>
        </authorList>
    </citation>
    <scope>IDENTIFICATION</scope>
</reference>
<dbReference type="InterPro" id="IPR044859">
    <property type="entry name" value="Allene_oxi_cyc_Dirigent"/>
</dbReference>
<keyword evidence="4" id="KW-0732">Signal</keyword>
<dbReference type="AlphaFoldDB" id="A0A7N0TLD4"/>
<dbReference type="EnsemblPlants" id="Kaladp0039s0609.1.v1.1">
    <property type="protein sequence ID" value="Kaladp0039s0609.1.v1.1.CDS.1"/>
    <property type="gene ID" value="Kaladp0039s0609.v1.1"/>
</dbReference>
<evidence type="ECO:0000256" key="2">
    <source>
        <dbReference type="ARBA" id="ARBA00011738"/>
    </source>
</evidence>
<dbReference type="PANTHER" id="PTHR46215:SF15">
    <property type="entry name" value="DIRIGENT PROTEIN 24"/>
    <property type="match status" value="1"/>
</dbReference>